<dbReference type="SUPFAM" id="SSF55205">
    <property type="entry name" value="EPT/RTPC-like"/>
    <property type="match status" value="1"/>
</dbReference>
<comment type="subcellular location">
    <subcellularLocation>
        <location evidence="1">Nucleus</location>
        <location evidence="1">Nucleolus</location>
    </subcellularLocation>
</comment>
<dbReference type="InterPro" id="IPR037136">
    <property type="entry name" value="RNA3'_phos_cyclase_dom_sf"/>
</dbReference>
<dbReference type="FunFam" id="3.30.360.20:FF:000004">
    <property type="entry name" value="18S rRNA biogenesis protein"/>
    <property type="match status" value="1"/>
</dbReference>
<evidence type="ECO:0000256" key="2">
    <source>
        <dbReference type="ARBA" id="ARBA00007089"/>
    </source>
</evidence>
<feature type="compositionally biased region" description="Low complexity" evidence="5">
    <location>
        <begin position="750"/>
        <end position="772"/>
    </location>
</feature>
<name>A0A1Y6LJA1_ZYMTR</name>
<organism evidence="8 9">
    <name type="scientific">Zymoseptoria tritici ST99CH_1A5</name>
    <dbReference type="NCBI Taxonomy" id="1276529"/>
    <lineage>
        <taxon>Eukaryota</taxon>
        <taxon>Fungi</taxon>
        <taxon>Dikarya</taxon>
        <taxon>Ascomycota</taxon>
        <taxon>Pezizomycotina</taxon>
        <taxon>Dothideomycetes</taxon>
        <taxon>Dothideomycetidae</taxon>
        <taxon>Mycosphaerellales</taxon>
        <taxon>Mycosphaerellaceae</taxon>
        <taxon>Zymoseptoria</taxon>
    </lineage>
</organism>
<sequence>MATTPSPPLLKFTGSKHLIQRLVLATLTGRPIRISQIRSSSHTAPGLAPHEVSFLRLLDAITNGSVIEFSYTGTTVLYKPGLITGSAAGHGAAGGVIRHELPADCARGASCFLIPLCVLAPFSKAQINVILTGPGVITSATPAGDVSVDTVRTAILPLYKQYGIENNLELRVLRRSNPGPGGKGGGGEVQLVFGHQVRLPKTIHILNGGRIKRVRGVAYATGVAGANNARLIEAARGVLNEYVPDTYIYSDVSSAPLIPAPDRNNAAAKKKIGLGFGLSLVAESNTGALYSADIASSPNGGDVPEDLGKRCAFQLLEAIAQGGCASAVAAPTMLMMMAMGSEDVGRLVLGKEVLGSETVVQLARDLRAFGMSGWGLKDADEEGEAVTLAGKSPSWTIFAPSQRTRDIHPDDVNSRDATRIVEIPSTFRSGPRLAVKLQPVIAVAQHTLAGFIANSSAPEQQPATSRPHACALGSPHNYNTTSRAPAAELFVDEDEIVVASGAPLSHATKEVPITPASVSLHLHDDSITCACPPGTSRLPKDMVMTINSGKDITWTHLSCKPLSAESTAGKGTPPSTAGESSLVLDVKRGTHGGDGSSSAGRNPMERFATLLGPSPTPEQCEKVKNLTSTFRCDGPCPGKERTLLDFFLCKNCMAWQHKECQLFGDARDRGGPVCNQCYVDFVVHHDEIDQWQRRQMLRAVHEAVKYLKDPDTMHQTWRRKWCRDLVSGFWAKNKDHFISYLVKRRRQQTQRHPQPQRLVQQQPVQFIQQQPQTAPTNNAPARKRPKRKSTTLLSGIYNEADANSDEDTKGEILLASDDDIIAIPRVKSEPGLKAAKKKTLLINPPATAPVQRMGKRRRSPSPPPPRDKGPQGPRKSVRMSDRQTTMNTFRDDSSDEEEAQLPTVKTESRRTPPSKKRAPLSSPTIACSCFSSRLATTLDSFECESCGLWQHKRCGKASSTGVYSICNFCLNRSSPPLPKQPSKPARKPQDRPKPKSEPARTLPSAPPAPRIKLEPALANEVRTLSSTILWTEYISIPGPGQDDDEDRLNQPSSPPPEWLTEMESRLAILLTSAGPEYMGIYLNPSLSVFPREPDVVLQALRELATYIVSKGSLRGKRSQLGLLLEVLGMEDKGSRWNGAGL</sequence>
<evidence type="ECO:0000256" key="5">
    <source>
        <dbReference type="SAM" id="MobiDB-lite"/>
    </source>
</evidence>
<evidence type="ECO:0000313" key="8">
    <source>
        <dbReference type="EMBL" id="SMY24466.1"/>
    </source>
</evidence>
<feature type="domain" description="RNA 3'-terminal phosphate cyclase insert" evidence="7">
    <location>
        <begin position="208"/>
        <end position="320"/>
    </location>
</feature>
<evidence type="ECO:0000259" key="7">
    <source>
        <dbReference type="Pfam" id="PF05189"/>
    </source>
</evidence>
<dbReference type="GO" id="GO:0005730">
    <property type="term" value="C:nucleolus"/>
    <property type="evidence" value="ECO:0007669"/>
    <property type="project" value="UniProtKB-SubCell"/>
</dbReference>
<dbReference type="InterPro" id="IPR013791">
    <property type="entry name" value="RNA3'-term_phos_cycl_insert"/>
</dbReference>
<feature type="region of interest" description="Disordered" evidence="5">
    <location>
        <begin position="976"/>
        <end position="1014"/>
    </location>
</feature>
<dbReference type="InterPro" id="IPR036553">
    <property type="entry name" value="RPTC_insert"/>
</dbReference>
<dbReference type="AlphaFoldDB" id="A0A1Y6LJA1"/>
<dbReference type="InterPro" id="IPR016443">
    <property type="entry name" value="RNA3'_term_phos_cyc_type_2"/>
</dbReference>
<feature type="region of interest" description="Disordered" evidence="5">
    <location>
        <begin position="564"/>
        <end position="603"/>
    </location>
</feature>
<dbReference type="EMBL" id="LT882680">
    <property type="protein sequence ID" value="SMY24466.1"/>
    <property type="molecule type" value="Genomic_DNA"/>
</dbReference>
<dbReference type="Gene3D" id="3.30.360.20">
    <property type="entry name" value="RNA 3'-terminal phosphate cyclase, insert domain"/>
    <property type="match status" value="1"/>
</dbReference>
<feature type="region of interest" description="Disordered" evidence="5">
    <location>
        <begin position="834"/>
        <end position="922"/>
    </location>
</feature>
<reference evidence="8 9" key="1">
    <citation type="submission" date="2016-10" db="EMBL/GenBank/DDBJ databases">
        <authorList>
            <person name="Varghese N."/>
        </authorList>
    </citation>
    <scope>NUCLEOTIDE SEQUENCE [LARGE SCALE GENOMIC DNA]</scope>
</reference>
<dbReference type="PANTHER" id="PTHR11096:SF1">
    <property type="entry name" value="RNA 3'-TERMINAL PHOSPHATE CYCLASE-LIKE PROTEIN"/>
    <property type="match status" value="1"/>
</dbReference>
<gene>
    <name evidence="8" type="ORF">ZT1A5_G5907</name>
</gene>
<feature type="domain" description="RNA 3'-terminal phosphate cyclase" evidence="6">
    <location>
        <begin position="11"/>
        <end position="342"/>
    </location>
</feature>
<dbReference type="GO" id="GO:0004521">
    <property type="term" value="F:RNA endonuclease activity"/>
    <property type="evidence" value="ECO:0007669"/>
    <property type="project" value="TreeGrafter"/>
</dbReference>
<dbReference type="Pfam" id="PF05189">
    <property type="entry name" value="RTC_insert"/>
    <property type="match status" value="1"/>
</dbReference>
<feature type="region of interest" description="Disordered" evidence="5">
    <location>
        <begin position="746"/>
        <end position="790"/>
    </location>
</feature>
<dbReference type="GO" id="GO:0000479">
    <property type="term" value="P:endonucleolytic cleavage of tricistronic rRNA transcript (SSU-rRNA, 5.8S rRNA, LSU-rRNA)"/>
    <property type="evidence" value="ECO:0007669"/>
    <property type="project" value="TreeGrafter"/>
</dbReference>
<feature type="compositionally biased region" description="Basic and acidic residues" evidence="5">
    <location>
        <begin position="987"/>
        <end position="998"/>
    </location>
</feature>
<proteinExistence type="inferred from homology"/>
<protein>
    <submittedName>
        <fullName evidence="8">Uncharacterized protein</fullName>
    </submittedName>
</protein>
<dbReference type="PANTHER" id="PTHR11096">
    <property type="entry name" value="RNA 3' TERMINAL PHOSPHATE CYCLASE"/>
    <property type="match status" value="1"/>
</dbReference>
<comment type="similarity">
    <text evidence="2">Belongs to the RNA 3'-terminal cyclase family. Type 2 subfamily.</text>
</comment>
<dbReference type="CDD" id="cd00875">
    <property type="entry name" value="RNA_Cyclase_Class_I"/>
    <property type="match status" value="1"/>
</dbReference>
<evidence type="ECO:0000313" key="9">
    <source>
        <dbReference type="Proteomes" id="UP000215453"/>
    </source>
</evidence>
<dbReference type="Pfam" id="PF01137">
    <property type="entry name" value="RTC"/>
    <property type="match status" value="1"/>
</dbReference>
<keyword evidence="3" id="KW-0690">Ribosome biogenesis</keyword>
<evidence type="ECO:0000256" key="3">
    <source>
        <dbReference type="ARBA" id="ARBA00022517"/>
    </source>
</evidence>
<keyword evidence="4" id="KW-0539">Nucleus</keyword>
<dbReference type="Gene3D" id="3.65.10.20">
    <property type="entry name" value="RNA 3'-terminal phosphate cyclase domain"/>
    <property type="match status" value="1"/>
</dbReference>
<dbReference type="Proteomes" id="UP000215453">
    <property type="component" value="Chromosome 5"/>
</dbReference>
<accession>A0A1Y6LJA1</accession>
<evidence type="ECO:0000256" key="4">
    <source>
        <dbReference type="ARBA" id="ARBA00023242"/>
    </source>
</evidence>
<dbReference type="InterPro" id="IPR013792">
    <property type="entry name" value="RNA3'P_cycl/enolpyr_Trfase_a/b"/>
</dbReference>
<dbReference type="NCBIfam" id="TIGR03400">
    <property type="entry name" value="18S_RNA_Rcl1p"/>
    <property type="match status" value="1"/>
</dbReference>
<dbReference type="InterPro" id="IPR023797">
    <property type="entry name" value="RNA3'_phos_cyclase_dom"/>
</dbReference>
<evidence type="ECO:0000256" key="1">
    <source>
        <dbReference type="ARBA" id="ARBA00004604"/>
    </source>
</evidence>
<evidence type="ECO:0000259" key="6">
    <source>
        <dbReference type="Pfam" id="PF01137"/>
    </source>
</evidence>
<dbReference type="InterPro" id="IPR000228">
    <property type="entry name" value="RNA3'_term_phos_cyc"/>
</dbReference>